<dbReference type="Proteomes" id="UP001064048">
    <property type="component" value="Chromosome Z"/>
</dbReference>
<evidence type="ECO:0000313" key="1">
    <source>
        <dbReference type="EMBL" id="KAI8429508.1"/>
    </source>
</evidence>
<dbReference type="EMBL" id="CM046131">
    <property type="protein sequence ID" value="KAI8429508.1"/>
    <property type="molecule type" value="Genomic_DNA"/>
</dbReference>
<sequence>MRGALIWPLLKRRAATASGAVEPQCTEHPGPPKSEPVREHRAGSKERGELQLELSLLCRNTRRPHLRGQRVYHRLRLPSSYAVRPQAHSNVLQPSLFAHHRDGHGMGGPDSAVLGADPGPAAIPNGGRYRRKIIAAAMMGQGMTAIQAEHNICQLIDYTRFNSNFLRDLTMSRGIFAAITPNDSFSNAGQLAITPAIMGNGVVWKPSQYSILACYRDFPKSPRSRSTCGVINFVPAEENCFLNTVCCSRKLAGVAFGGTTSTLETIWKRIGDNIKNFDSWHGERQELPHNPESADMKCAVANTIRAAFEMAGQKTTSCSRAYVHHPSCGVPVGAVLPVAAALHHASAGLQMLYVVRDIRGGL</sequence>
<evidence type="ECO:0000313" key="2">
    <source>
        <dbReference type="Proteomes" id="UP001064048"/>
    </source>
</evidence>
<keyword evidence="2" id="KW-1185">Reference proteome</keyword>
<protein>
    <submittedName>
        <fullName evidence="1">Uncharacterized protein</fullName>
    </submittedName>
</protein>
<organism evidence="1 2">
    <name type="scientific">Choristoneura fumiferana</name>
    <name type="common">Spruce budworm moth</name>
    <name type="synonym">Archips fumiferana</name>
    <dbReference type="NCBI Taxonomy" id="7141"/>
    <lineage>
        <taxon>Eukaryota</taxon>
        <taxon>Metazoa</taxon>
        <taxon>Ecdysozoa</taxon>
        <taxon>Arthropoda</taxon>
        <taxon>Hexapoda</taxon>
        <taxon>Insecta</taxon>
        <taxon>Pterygota</taxon>
        <taxon>Neoptera</taxon>
        <taxon>Endopterygota</taxon>
        <taxon>Lepidoptera</taxon>
        <taxon>Glossata</taxon>
        <taxon>Ditrysia</taxon>
        <taxon>Tortricoidea</taxon>
        <taxon>Tortricidae</taxon>
        <taxon>Tortricinae</taxon>
        <taxon>Choristoneura</taxon>
    </lineage>
</organism>
<gene>
    <name evidence="1" type="ORF">MSG28_000143</name>
</gene>
<accession>A0ACC0JZH7</accession>
<reference evidence="1 2" key="1">
    <citation type="journal article" date="2022" name="Genome Biol. Evol.">
        <title>The Spruce Budworm Genome: Reconstructing the Evolutionary History of Antifreeze Proteins.</title>
        <authorList>
            <person name="Beliveau C."/>
            <person name="Gagne P."/>
            <person name="Picq S."/>
            <person name="Vernygora O."/>
            <person name="Keeling C.I."/>
            <person name="Pinkney K."/>
            <person name="Doucet D."/>
            <person name="Wen F."/>
            <person name="Johnston J.S."/>
            <person name="Maaroufi H."/>
            <person name="Boyle B."/>
            <person name="Laroche J."/>
            <person name="Dewar K."/>
            <person name="Juretic N."/>
            <person name="Blackburn G."/>
            <person name="Nisole A."/>
            <person name="Brunet B."/>
            <person name="Brandao M."/>
            <person name="Lumley L."/>
            <person name="Duan J."/>
            <person name="Quan G."/>
            <person name="Lucarotti C.J."/>
            <person name="Roe A.D."/>
            <person name="Sperling F.A.H."/>
            <person name="Levesque R.C."/>
            <person name="Cusson M."/>
        </authorList>
    </citation>
    <scope>NUCLEOTIDE SEQUENCE [LARGE SCALE GENOMIC DNA]</scope>
    <source>
        <strain evidence="1">Glfc:IPQL:Cfum</strain>
    </source>
</reference>
<comment type="caution">
    <text evidence="1">The sequence shown here is derived from an EMBL/GenBank/DDBJ whole genome shotgun (WGS) entry which is preliminary data.</text>
</comment>
<proteinExistence type="predicted"/>
<name>A0ACC0JZH7_CHOFU</name>